<comment type="pathway">
    <text evidence="1">Cell wall biogenesis; cell wall polysaccharide biosynthesis.</text>
</comment>
<organism evidence="6 7">
    <name type="scientific">Solirubrobacter phytolaccae</name>
    <dbReference type="NCBI Taxonomy" id="1404360"/>
    <lineage>
        <taxon>Bacteria</taxon>
        <taxon>Bacillati</taxon>
        <taxon>Actinomycetota</taxon>
        <taxon>Thermoleophilia</taxon>
        <taxon>Solirubrobacterales</taxon>
        <taxon>Solirubrobacteraceae</taxon>
        <taxon>Solirubrobacter</taxon>
    </lineage>
</organism>
<dbReference type="SUPFAM" id="SSF53448">
    <property type="entry name" value="Nucleotide-diphospho-sugar transferases"/>
    <property type="match status" value="1"/>
</dbReference>
<dbReference type="PANTHER" id="PTHR43179">
    <property type="entry name" value="RHAMNOSYLTRANSFERASE WBBL"/>
    <property type="match status" value="1"/>
</dbReference>
<evidence type="ECO:0000313" key="6">
    <source>
        <dbReference type="EMBL" id="MDA0182999.1"/>
    </source>
</evidence>
<dbReference type="Gene3D" id="3.90.550.10">
    <property type="entry name" value="Spore Coat Polysaccharide Biosynthesis Protein SpsA, Chain A"/>
    <property type="match status" value="1"/>
</dbReference>
<dbReference type="CDD" id="cd00761">
    <property type="entry name" value="Glyco_tranf_GTA_type"/>
    <property type="match status" value="1"/>
</dbReference>
<dbReference type="InterPro" id="IPR001173">
    <property type="entry name" value="Glyco_trans_2-like"/>
</dbReference>
<evidence type="ECO:0000256" key="2">
    <source>
        <dbReference type="ARBA" id="ARBA00006739"/>
    </source>
</evidence>
<keyword evidence="4 6" id="KW-0808">Transferase</keyword>
<dbReference type="GO" id="GO:0016757">
    <property type="term" value="F:glycosyltransferase activity"/>
    <property type="evidence" value="ECO:0007669"/>
    <property type="project" value="UniProtKB-KW"/>
</dbReference>
<evidence type="ECO:0000256" key="3">
    <source>
        <dbReference type="ARBA" id="ARBA00022676"/>
    </source>
</evidence>
<keyword evidence="7" id="KW-1185">Reference proteome</keyword>
<feature type="domain" description="Glycosyltransferase 2-like" evidence="5">
    <location>
        <begin position="4"/>
        <end position="140"/>
    </location>
</feature>
<comment type="caution">
    <text evidence="6">The sequence shown here is derived from an EMBL/GenBank/DDBJ whole genome shotgun (WGS) entry which is preliminary data.</text>
</comment>
<keyword evidence="3 6" id="KW-0328">Glycosyltransferase</keyword>
<name>A0A9X3NBD9_9ACTN</name>
<evidence type="ECO:0000256" key="4">
    <source>
        <dbReference type="ARBA" id="ARBA00022679"/>
    </source>
</evidence>
<accession>A0A9X3NBD9</accession>
<comment type="similarity">
    <text evidence="2">Belongs to the glycosyltransferase 2 family.</text>
</comment>
<dbReference type="EMBL" id="JAPDDP010000045">
    <property type="protein sequence ID" value="MDA0182999.1"/>
    <property type="molecule type" value="Genomic_DNA"/>
</dbReference>
<dbReference type="RefSeq" id="WP_270027383.1">
    <property type="nucleotide sequence ID" value="NZ_JAPDDP010000045.1"/>
</dbReference>
<evidence type="ECO:0000256" key="1">
    <source>
        <dbReference type="ARBA" id="ARBA00004776"/>
    </source>
</evidence>
<sequence>MRQSIVIVTKDRPELLADTLASLAACALRSAEVLVVDASEGSESRDAVSAATAAHPALELRHLGSAPGLCRQRNYGLDEAQGEIVVYVDDDVLLEPDAFEQLLEPFEDPGVVGATGKIIEGSPRRLSLKHSRLRRWLPGAGAQGTMTRSGYPNRLWSVDEQHTVETMSGCFMAARIQDARATRFDERLEAPNGYAFLDDEDFAYRLSRRGRLIYTPKAQLVHRNTGFSTSRAREFNRRLVVRRHYTLEKSFSDRRGAHAHWWAMMAITVVHRVVNADWQGARGLLDGLWDVARRRTL</sequence>
<dbReference type="Proteomes" id="UP001147653">
    <property type="component" value="Unassembled WGS sequence"/>
</dbReference>
<proteinExistence type="inferred from homology"/>
<dbReference type="AlphaFoldDB" id="A0A9X3NBD9"/>
<reference evidence="6" key="1">
    <citation type="submission" date="2022-10" db="EMBL/GenBank/DDBJ databases">
        <title>The WGS of Solirubrobacter phytolaccae KCTC 29190.</title>
        <authorList>
            <person name="Jiang Z."/>
        </authorList>
    </citation>
    <scope>NUCLEOTIDE SEQUENCE</scope>
    <source>
        <strain evidence="6">KCTC 29190</strain>
    </source>
</reference>
<dbReference type="Pfam" id="PF00535">
    <property type="entry name" value="Glycos_transf_2"/>
    <property type="match status" value="1"/>
</dbReference>
<dbReference type="EC" id="2.4.-.-" evidence="6"/>
<dbReference type="InterPro" id="IPR029044">
    <property type="entry name" value="Nucleotide-diphossugar_trans"/>
</dbReference>
<dbReference type="PANTHER" id="PTHR43179:SF12">
    <property type="entry name" value="GALACTOFURANOSYLTRANSFERASE GLFT2"/>
    <property type="match status" value="1"/>
</dbReference>
<evidence type="ECO:0000259" key="5">
    <source>
        <dbReference type="Pfam" id="PF00535"/>
    </source>
</evidence>
<gene>
    <name evidence="6" type="ORF">OJ997_22000</name>
</gene>
<evidence type="ECO:0000313" key="7">
    <source>
        <dbReference type="Proteomes" id="UP001147653"/>
    </source>
</evidence>
<protein>
    <submittedName>
        <fullName evidence="6">Glycosyltransferase</fullName>
        <ecNumber evidence="6">2.4.-.-</ecNumber>
    </submittedName>
</protein>